<evidence type="ECO:0000256" key="1">
    <source>
        <dbReference type="ARBA" id="ARBA00004141"/>
    </source>
</evidence>
<keyword evidence="5" id="KW-0472">Membrane</keyword>
<gene>
    <name evidence="7" type="ORF">PACLA_8A059081</name>
</gene>
<accession>A0A7D9EHV3</accession>
<keyword evidence="4" id="KW-1133">Transmembrane helix</keyword>
<dbReference type="Proteomes" id="UP001152795">
    <property type="component" value="Unassembled WGS sequence"/>
</dbReference>
<dbReference type="EMBL" id="CACRXK020006235">
    <property type="protein sequence ID" value="CAB4008808.1"/>
    <property type="molecule type" value="Genomic_DNA"/>
</dbReference>
<evidence type="ECO:0000256" key="4">
    <source>
        <dbReference type="ARBA" id="ARBA00022989"/>
    </source>
</evidence>
<keyword evidence="8" id="KW-1185">Reference proteome</keyword>
<keyword evidence="7" id="KW-0675">Receptor</keyword>
<dbReference type="Pfam" id="PF03006">
    <property type="entry name" value="HlyIII"/>
    <property type="match status" value="1"/>
</dbReference>
<comment type="caution">
    <text evidence="7">The sequence shown here is derived from an EMBL/GenBank/DDBJ whole genome shotgun (WGS) entry which is preliminary data.</text>
</comment>
<comment type="subcellular location">
    <subcellularLocation>
        <location evidence="1">Membrane</location>
        <topology evidence="1">Multi-pass membrane protein</topology>
    </subcellularLocation>
</comment>
<proteinExistence type="inferred from homology"/>
<keyword evidence="3" id="KW-0812">Transmembrane</keyword>
<dbReference type="GO" id="GO:0038023">
    <property type="term" value="F:signaling receptor activity"/>
    <property type="evidence" value="ECO:0007669"/>
    <property type="project" value="TreeGrafter"/>
</dbReference>
<dbReference type="PANTHER" id="PTHR20855:SF52">
    <property type="entry name" value="ADIPONECTIN RECEPTOR PROTEIN"/>
    <property type="match status" value="1"/>
</dbReference>
<evidence type="ECO:0000313" key="7">
    <source>
        <dbReference type="EMBL" id="CAB4008808.1"/>
    </source>
</evidence>
<comment type="similarity">
    <text evidence="2">Belongs to the ADIPOR family.</text>
</comment>
<dbReference type="AlphaFoldDB" id="A0A7D9EHV3"/>
<keyword evidence="6" id="KW-0862">Zinc</keyword>
<organism evidence="7 8">
    <name type="scientific">Paramuricea clavata</name>
    <name type="common">Red gorgonian</name>
    <name type="synonym">Violescent sea-whip</name>
    <dbReference type="NCBI Taxonomy" id="317549"/>
    <lineage>
        <taxon>Eukaryota</taxon>
        <taxon>Metazoa</taxon>
        <taxon>Cnidaria</taxon>
        <taxon>Anthozoa</taxon>
        <taxon>Octocorallia</taxon>
        <taxon>Malacalcyonacea</taxon>
        <taxon>Plexauridae</taxon>
        <taxon>Paramuricea</taxon>
    </lineage>
</organism>
<name>A0A7D9EHV3_PARCT</name>
<dbReference type="InterPro" id="IPR004254">
    <property type="entry name" value="AdipoR/HlyIII-related"/>
</dbReference>
<keyword evidence="6" id="KW-0479">Metal-binding</keyword>
<evidence type="ECO:0000256" key="3">
    <source>
        <dbReference type="ARBA" id="ARBA00022692"/>
    </source>
</evidence>
<reference evidence="7" key="1">
    <citation type="submission" date="2020-04" db="EMBL/GenBank/DDBJ databases">
        <authorList>
            <person name="Alioto T."/>
            <person name="Alioto T."/>
            <person name="Gomez Garrido J."/>
        </authorList>
    </citation>
    <scope>NUCLEOTIDE SEQUENCE</scope>
    <source>
        <strain evidence="7">A484AB</strain>
    </source>
</reference>
<evidence type="ECO:0000256" key="6">
    <source>
        <dbReference type="PIRSR" id="PIRSR604254-1"/>
    </source>
</evidence>
<sequence>MFFFQALIGRGEENLQVMFQNVKERIHVKEAAEQAERLARQVIEAGKRGWRVVAHWELPEWLRDNDYIDHGHRPPLESFRLCFKSVFRIHTETGNIWTHLLGFIAFVCVTLYLYLRPVTLASPFPSDITEKVVFGAFLGGALFCLAFSTLYHTMDCHSDKISNLFSRLDYTGIALLIVGSFIPCLYYGFYCYQKTKIVYITMVCLLGLCCIGISLWENFNTPKYRVLRAVVFLSLGLSGIIPCVHILIAHGSTIALRQASLGWLILMGILYVTGAVLYATRIPERFFPGKCNIVVSFVANFFKWHMTQIRCHCNYTL</sequence>
<dbReference type="GO" id="GO:0033211">
    <property type="term" value="P:adiponectin-activated signaling pathway"/>
    <property type="evidence" value="ECO:0007669"/>
    <property type="project" value="TreeGrafter"/>
</dbReference>
<protein>
    <submittedName>
        <fullName evidence="7">Adiponectin receptor 1-like</fullName>
    </submittedName>
</protein>
<feature type="binding site" evidence="6">
    <location>
        <position position="152"/>
    </location>
    <ligand>
        <name>Zn(2+)</name>
        <dbReference type="ChEBI" id="CHEBI:29105"/>
    </ligand>
</feature>
<dbReference type="PANTHER" id="PTHR20855">
    <property type="entry name" value="ADIPOR/PROGESTIN RECEPTOR-RELATED"/>
    <property type="match status" value="1"/>
</dbReference>
<evidence type="ECO:0000256" key="5">
    <source>
        <dbReference type="ARBA" id="ARBA00023136"/>
    </source>
</evidence>
<dbReference type="GO" id="GO:0046872">
    <property type="term" value="F:metal ion binding"/>
    <property type="evidence" value="ECO:0007669"/>
    <property type="project" value="UniProtKB-KW"/>
</dbReference>
<dbReference type="OrthoDB" id="5585746at2759"/>
<evidence type="ECO:0000313" key="8">
    <source>
        <dbReference type="Proteomes" id="UP001152795"/>
    </source>
</evidence>
<evidence type="ECO:0000256" key="2">
    <source>
        <dbReference type="ARBA" id="ARBA00007018"/>
    </source>
</evidence>
<dbReference type="GO" id="GO:0005886">
    <property type="term" value="C:plasma membrane"/>
    <property type="evidence" value="ECO:0007669"/>
    <property type="project" value="TreeGrafter"/>
</dbReference>